<keyword evidence="3" id="KW-1185">Reference proteome</keyword>
<dbReference type="RefSeq" id="WP_007014338.1">
    <property type="nucleotide sequence ID" value="NZ_AGFM01000055.1"/>
</dbReference>
<dbReference type="eggNOG" id="COG1355">
    <property type="taxonomic scope" value="Bacteria"/>
</dbReference>
<evidence type="ECO:0000259" key="1">
    <source>
        <dbReference type="Pfam" id="PF02900"/>
    </source>
</evidence>
<dbReference type="AlphaFoldDB" id="G6EGK0"/>
<accession>G6EGK0</accession>
<gene>
    <name evidence="2" type="ORF">NSU_3430</name>
</gene>
<reference evidence="2 3" key="1">
    <citation type="journal article" date="2012" name="J. Bacteriol.">
        <title>Genome sequence of benzo(a)pyrene-degrading bacterium Novosphingobium pentaromativorans US6-1.</title>
        <authorList>
            <person name="Luo Y.R."/>
            <person name="Kang S.G."/>
            <person name="Kim S.J."/>
            <person name="Kim M.R."/>
            <person name="Li N."/>
            <person name="Lee J.H."/>
            <person name="Kwon K.K."/>
        </authorList>
    </citation>
    <scope>NUCLEOTIDE SEQUENCE [LARGE SCALE GENOMIC DNA]</scope>
    <source>
        <strain evidence="2 3">US6-1</strain>
    </source>
</reference>
<feature type="domain" description="Extradiol ring-cleavage dioxygenase class III enzyme subunit B" evidence="1">
    <location>
        <begin position="8"/>
        <end position="264"/>
    </location>
</feature>
<dbReference type="SUPFAM" id="SSF53213">
    <property type="entry name" value="LigB-like"/>
    <property type="match status" value="1"/>
</dbReference>
<dbReference type="Gene3D" id="3.40.830.10">
    <property type="entry name" value="LigB-like"/>
    <property type="match status" value="1"/>
</dbReference>
<dbReference type="Proteomes" id="UP000004030">
    <property type="component" value="Unassembled WGS sequence"/>
</dbReference>
<keyword evidence="2" id="KW-0223">Dioxygenase</keyword>
<dbReference type="GO" id="GO:0008198">
    <property type="term" value="F:ferrous iron binding"/>
    <property type="evidence" value="ECO:0007669"/>
    <property type="project" value="InterPro"/>
</dbReference>
<name>G6EGK0_9SPHN</name>
<dbReference type="GO" id="GO:0016702">
    <property type="term" value="F:oxidoreductase activity, acting on single donors with incorporation of molecular oxygen, incorporation of two atoms of oxygen"/>
    <property type="evidence" value="ECO:0007669"/>
    <property type="project" value="UniProtKB-ARBA"/>
</dbReference>
<proteinExistence type="predicted"/>
<protein>
    <submittedName>
        <fullName evidence="2">Protocatechuate 4,5-dioxygenase subunit beta</fullName>
    </submittedName>
</protein>
<dbReference type="InterPro" id="IPR004183">
    <property type="entry name" value="Xdiol_dOase_suB"/>
</dbReference>
<comment type="caution">
    <text evidence="2">The sequence shown here is derived from an EMBL/GenBank/DDBJ whole genome shotgun (WGS) entry which is preliminary data.</text>
</comment>
<evidence type="ECO:0000313" key="3">
    <source>
        <dbReference type="Proteomes" id="UP000004030"/>
    </source>
</evidence>
<organism evidence="2 3">
    <name type="scientific">Novosphingobium pentaromativorans US6-1</name>
    <dbReference type="NCBI Taxonomy" id="1088721"/>
    <lineage>
        <taxon>Bacteria</taxon>
        <taxon>Pseudomonadati</taxon>
        <taxon>Pseudomonadota</taxon>
        <taxon>Alphaproteobacteria</taxon>
        <taxon>Sphingomonadales</taxon>
        <taxon>Sphingomonadaceae</taxon>
        <taxon>Novosphingobium</taxon>
    </lineage>
</organism>
<dbReference type="EMBL" id="AGFM01000055">
    <property type="protein sequence ID" value="EHJ59547.1"/>
    <property type="molecule type" value="Genomic_DNA"/>
</dbReference>
<dbReference type="PATRIC" id="fig|1088721.3.peg.3383"/>
<dbReference type="KEGG" id="npn:JI59_21840"/>
<evidence type="ECO:0000313" key="2">
    <source>
        <dbReference type="EMBL" id="EHJ59547.1"/>
    </source>
</evidence>
<sequence length="277" mass="30134">MAEVVGGFLMPHNPALSGVLAGMAKPEQEDTINRSFEHISERVAEMKADTVIIIGDDHYTNFGPHCIPTCLIAIGDLDGPIEEWLPIEKGVIPNNEGLARHILESGLAEGVDWSYAKSITLDHATAIPYEMAVKFNPAVNIIPIYLNCVMEPFIDSRRAYDIGRSIKRAVESWGGNERVVIYGTGGLSHWVGSPGMGNVNEAFDRKLLDLCAAGDIETLLSLSDEEILREGGNGAIEVKNWYCAMGAMPGAKAEFIAYEAMHEWLTGMGFAELKQAA</sequence>
<keyword evidence="2" id="KW-0560">Oxidoreductase</keyword>
<dbReference type="Pfam" id="PF02900">
    <property type="entry name" value="LigB"/>
    <property type="match status" value="1"/>
</dbReference>
<dbReference type="OrthoDB" id="8673673at2"/>